<dbReference type="GO" id="GO:0042765">
    <property type="term" value="C:GPI-anchor transamidase complex"/>
    <property type="evidence" value="ECO:0007669"/>
    <property type="project" value="InterPro"/>
</dbReference>
<dbReference type="STRING" id="35570.A0A1I8NXX8"/>
<accession>A0A1I8NXX8</accession>
<evidence type="ECO:0000256" key="2">
    <source>
        <dbReference type="ARBA" id="ARBA00004687"/>
    </source>
</evidence>
<feature type="transmembrane region" description="Helical" evidence="9">
    <location>
        <begin position="348"/>
        <end position="369"/>
    </location>
</feature>
<organism evidence="11 12">
    <name type="scientific">Stomoxys calcitrans</name>
    <name type="common">Stable fly</name>
    <name type="synonym">Conops calcitrans</name>
    <dbReference type="NCBI Taxonomy" id="35570"/>
    <lineage>
        <taxon>Eukaryota</taxon>
        <taxon>Metazoa</taxon>
        <taxon>Ecdysozoa</taxon>
        <taxon>Arthropoda</taxon>
        <taxon>Hexapoda</taxon>
        <taxon>Insecta</taxon>
        <taxon>Pterygota</taxon>
        <taxon>Neoptera</taxon>
        <taxon>Endopterygota</taxon>
        <taxon>Diptera</taxon>
        <taxon>Brachycera</taxon>
        <taxon>Muscomorpha</taxon>
        <taxon>Muscoidea</taxon>
        <taxon>Muscidae</taxon>
        <taxon>Stomoxys</taxon>
    </lineage>
</organism>
<feature type="transmembrane region" description="Helical" evidence="9">
    <location>
        <begin position="309"/>
        <end position="336"/>
    </location>
</feature>
<evidence type="ECO:0000256" key="4">
    <source>
        <dbReference type="ARBA" id="ARBA00022502"/>
    </source>
</evidence>
<dbReference type="OrthoDB" id="549017at2759"/>
<feature type="transmembrane region" description="Helical" evidence="9">
    <location>
        <begin position="381"/>
        <end position="405"/>
    </location>
</feature>
<reference evidence="11" key="1">
    <citation type="submission" date="2020-05" db="UniProtKB">
        <authorList>
            <consortium name="EnsemblMetazoa"/>
        </authorList>
    </citation>
    <scope>IDENTIFICATION</scope>
    <source>
        <strain evidence="11">USDA</strain>
    </source>
</reference>
<keyword evidence="6" id="KW-0256">Endoplasmic reticulum</keyword>
<evidence type="ECO:0000256" key="1">
    <source>
        <dbReference type="ARBA" id="ARBA00004477"/>
    </source>
</evidence>
<evidence type="ECO:0008006" key="13">
    <source>
        <dbReference type="Google" id="ProtNLM"/>
    </source>
</evidence>
<evidence type="ECO:0000256" key="10">
    <source>
        <dbReference type="SAM" id="SignalP"/>
    </source>
</evidence>
<dbReference type="KEGG" id="scac:106088568"/>
<feature type="transmembrane region" description="Helical" evidence="9">
    <location>
        <begin position="221"/>
        <end position="240"/>
    </location>
</feature>
<dbReference type="UniPathway" id="UPA00196"/>
<evidence type="ECO:0000256" key="9">
    <source>
        <dbReference type="SAM" id="Phobius"/>
    </source>
</evidence>
<feature type="chain" id="PRO_5009325670" description="Phosphatidylinositol glycan anchor biosynthesis class U protein" evidence="10">
    <location>
        <begin position="21"/>
        <end position="429"/>
    </location>
</feature>
<feature type="signal peptide" evidence="10">
    <location>
        <begin position="1"/>
        <end position="20"/>
    </location>
</feature>
<gene>
    <name evidence="11" type="primary">106088568</name>
</gene>
<dbReference type="PANTHER" id="PTHR13121:SF0">
    <property type="entry name" value="PHOSPHATIDYLINOSITOL GLYCAN ANCHOR BIOSYNTHESIS CLASS U PROTEIN"/>
    <property type="match status" value="1"/>
</dbReference>
<dbReference type="Proteomes" id="UP000095300">
    <property type="component" value="Unassembled WGS sequence"/>
</dbReference>
<keyword evidence="7 9" id="KW-1133">Transmembrane helix</keyword>
<dbReference type="VEuPathDB" id="VectorBase:SCAU003028"/>
<keyword evidence="8 9" id="KW-0472">Membrane</keyword>
<keyword evidence="4" id="KW-0337">GPI-anchor biosynthesis</keyword>
<dbReference type="Pfam" id="PF06728">
    <property type="entry name" value="PIG-U"/>
    <property type="match status" value="1"/>
</dbReference>
<proteinExistence type="inferred from homology"/>
<keyword evidence="5 9" id="KW-0812">Transmembrane</keyword>
<keyword evidence="12" id="KW-1185">Reference proteome</keyword>
<dbReference type="PANTHER" id="PTHR13121">
    <property type="entry name" value="GPI TRANSAMIDASE COMPONENT PIG-U"/>
    <property type="match status" value="1"/>
</dbReference>
<comment type="similarity">
    <text evidence="3">Belongs to the PIGU family.</text>
</comment>
<keyword evidence="10" id="KW-0732">Signal</keyword>
<evidence type="ECO:0000256" key="5">
    <source>
        <dbReference type="ARBA" id="ARBA00022692"/>
    </source>
</evidence>
<evidence type="ECO:0000256" key="3">
    <source>
        <dbReference type="ARBA" id="ARBA00010026"/>
    </source>
</evidence>
<dbReference type="GO" id="GO:0006506">
    <property type="term" value="P:GPI anchor biosynthetic process"/>
    <property type="evidence" value="ECO:0007669"/>
    <property type="project" value="UniProtKB-UniPathway"/>
</dbReference>
<dbReference type="GO" id="GO:0016255">
    <property type="term" value="P:attachment of GPI anchor to protein"/>
    <property type="evidence" value="ECO:0007669"/>
    <property type="project" value="InterPro"/>
</dbReference>
<evidence type="ECO:0000256" key="7">
    <source>
        <dbReference type="ARBA" id="ARBA00022989"/>
    </source>
</evidence>
<evidence type="ECO:0000256" key="8">
    <source>
        <dbReference type="ARBA" id="ARBA00023136"/>
    </source>
</evidence>
<evidence type="ECO:0000313" key="11">
    <source>
        <dbReference type="EnsemblMetazoa" id="SCAU003028-PA"/>
    </source>
</evidence>
<evidence type="ECO:0000313" key="12">
    <source>
        <dbReference type="Proteomes" id="UP000095300"/>
    </source>
</evidence>
<comment type="pathway">
    <text evidence="2">Glycolipid biosynthesis; glycosylphosphatidylinositol-anchor biosynthesis.</text>
</comment>
<feature type="transmembrane region" description="Helical" evidence="9">
    <location>
        <begin position="279"/>
        <end position="297"/>
    </location>
</feature>
<protein>
    <recommendedName>
        <fullName evidence="13">Phosphatidylinositol glycan anchor biosynthesis class U protein</fullName>
    </recommendedName>
</protein>
<evidence type="ECO:0000256" key="6">
    <source>
        <dbReference type="ARBA" id="ARBA00022824"/>
    </source>
</evidence>
<dbReference type="EnsemblMetazoa" id="SCAU003028-RA">
    <property type="protein sequence ID" value="SCAU003028-PA"/>
    <property type="gene ID" value="SCAU003028"/>
</dbReference>
<name>A0A1I8NXX8_STOCA</name>
<feature type="transmembrane region" description="Helical" evidence="9">
    <location>
        <begin position="252"/>
        <end position="272"/>
    </location>
</feature>
<dbReference type="AlphaFoldDB" id="A0A1I8NXX8"/>
<dbReference type="InterPro" id="IPR009600">
    <property type="entry name" value="PIG-U"/>
</dbReference>
<sequence length="429" mass="49412">MNKHTVKWLLLGGAIRLYLSTSQWGGILSNRVEISTPLNSFKRVQEGMYLLKNNINPYDGDMVHEIPIVLWFLTLAADFLKGWLPLLYVVADIATACILYNVSKIFVRNKLQYQTKEAVHYAKDTDELQYQPKDESNIPFLVLMAYLFNPLSIFNCAGLTSTVFSNMFLSLALYALVDYRVLLFFICVVIEAHRNLYPVVLLAPAALVFNKDKKLKKILHVIAFFVVLSVILAMLNYMLMGKQSWNFVDGTLGFIFFYRDLQPNIGLFWYFFTEMFEHFRTMFLITFQMNATVLYLVPLSLKLRKEPILLATILVGLMSIFRAYPCVGDVAFYLALLPLWKRSWKFMVHNFIVFGFFVVSLCMLPALWHLWIYSGSANANFYFGATLAFSTGQIFLVTDLLFAYVKREFCLYNGQKIVVQGKEAKIVLG</sequence>
<comment type="subcellular location">
    <subcellularLocation>
        <location evidence="1">Endoplasmic reticulum membrane</location>
        <topology evidence="1">Multi-pass membrane protein</topology>
    </subcellularLocation>
</comment>